<feature type="transmembrane region" description="Helical" evidence="3">
    <location>
        <begin position="740"/>
        <end position="761"/>
    </location>
</feature>
<dbReference type="Gene3D" id="2.60.40.10">
    <property type="entry name" value="Immunoglobulins"/>
    <property type="match status" value="1"/>
</dbReference>
<dbReference type="AlphaFoldDB" id="A0A5C8LWK4"/>
<dbReference type="Pfam" id="PF07495">
    <property type="entry name" value="Y_Y_Y"/>
    <property type="match status" value="1"/>
</dbReference>
<evidence type="ECO:0000259" key="5">
    <source>
        <dbReference type="PROSITE" id="PS50887"/>
    </source>
</evidence>
<keyword evidence="4" id="KW-0732">Signal</keyword>
<dbReference type="Pfam" id="PF00990">
    <property type="entry name" value="GGDEF"/>
    <property type="match status" value="1"/>
</dbReference>
<dbReference type="InterPro" id="IPR011110">
    <property type="entry name" value="Reg_prop"/>
</dbReference>
<comment type="caution">
    <text evidence="6">The sequence shown here is derived from an EMBL/GenBank/DDBJ whole genome shotgun (WGS) entry which is preliminary data.</text>
</comment>
<feature type="signal peptide" evidence="4">
    <location>
        <begin position="1"/>
        <end position="21"/>
    </location>
</feature>
<name>A0A5C8LWK4_9GAMM</name>
<dbReference type="PANTHER" id="PTHR45138:SF9">
    <property type="entry name" value="DIGUANYLATE CYCLASE DGCM-RELATED"/>
    <property type="match status" value="1"/>
</dbReference>
<dbReference type="Pfam" id="PF07494">
    <property type="entry name" value="Reg_prop"/>
    <property type="match status" value="2"/>
</dbReference>
<comment type="catalytic activity">
    <reaction evidence="2">
        <text>2 GTP = 3',3'-c-di-GMP + 2 diphosphate</text>
        <dbReference type="Rhea" id="RHEA:24898"/>
        <dbReference type="ChEBI" id="CHEBI:33019"/>
        <dbReference type="ChEBI" id="CHEBI:37565"/>
        <dbReference type="ChEBI" id="CHEBI:58805"/>
        <dbReference type="EC" id="2.7.7.65"/>
    </reaction>
</comment>
<dbReference type="SUPFAM" id="SSF50998">
    <property type="entry name" value="Quinoprotein alcohol dehydrogenase-like"/>
    <property type="match status" value="1"/>
</dbReference>
<keyword evidence="3" id="KW-0812">Transmembrane</keyword>
<gene>
    <name evidence="6" type="ORF">FU839_07075</name>
</gene>
<keyword evidence="3" id="KW-0472">Membrane</keyword>
<dbReference type="PROSITE" id="PS50887">
    <property type="entry name" value="GGDEF"/>
    <property type="match status" value="1"/>
</dbReference>
<protein>
    <recommendedName>
        <fullName evidence="1">diguanylate cyclase</fullName>
        <ecNumber evidence="1">2.7.7.65</ecNumber>
    </recommendedName>
</protein>
<dbReference type="InterPro" id="IPR013783">
    <property type="entry name" value="Ig-like_fold"/>
</dbReference>
<dbReference type="Gene3D" id="3.30.70.270">
    <property type="match status" value="1"/>
</dbReference>
<evidence type="ECO:0000313" key="7">
    <source>
        <dbReference type="Proteomes" id="UP000321814"/>
    </source>
</evidence>
<accession>A0A5C8LWK4</accession>
<feature type="chain" id="PRO_5023102259" description="diguanylate cyclase" evidence="4">
    <location>
        <begin position="22"/>
        <end position="1015"/>
    </location>
</feature>
<organism evidence="6 7">
    <name type="scientific">Rheinheimera tangshanensis</name>
    <dbReference type="NCBI Taxonomy" id="400153"/>
    <lineage>
        <taxon>Bacteria</taxon>
        <taxon>Pseudomonadati</taxon>
        <taxon>Pseudomonadota</taxon>
        <taxon>Gammaproteobacteria</taxon>
        <taxon>Chromatiales</taxon>
        <taxon>Chromatiaceae</taxon>
        <taxon>Rheinheimera</taxon>
    </lineage>
</organism>
<dbReference type="InterPro" id="IPR029787">
    <property type="entry name" value="Nucleotide_cyclase"/>
</dbReference>
<dbReference type="CDD" id="cd01949">
    <property type="entry name" value="GGDEF"/>
    <property type="match status" value="1"/>
</dbReference>
<evidence type="ECO:0000256" key="3">
    <source>
        <dbReference type="SAM" id="Phobius"/>
    </source>
</evidence>
<proteinExistence type="predicted"/>
<dbReference type="Gene3D" id="2.130.10.10">
    <property type="entry name" value="YVTN repeat-like/Quinoprotein amine dehydrogenase"/>
    <property type="match status" value="2"/>
</dbReference>
<reference evidence="6 7" key="1">
    <citation type="submission" date="2019-08" db="EMBL/GenBank/DDBJ databases">
        <title>Draft genome analysis of Rheinheimera tangshanensis isolated from the roots of fresh rice plants (Oryza sativa).</title>
        <authorList>
            <person name="Yu Q."/>
            <person name="Qi Y."/>
            <person name="Zhang H."/>
            <person name="Pu J."/>
        </authorList>
    </citation>
    <scope>NUCLEOTIDE SEQUENCE [LARGE SCALE GENOMIC DNA]</scope>
    <source>
        <strain evidence="6 7">JA3-B52</strain>
    </source>
</reference>
<sequence length="1015" mass="114576">MIFVRFALLVFLAFLSMTAFGQGQFGSIYDFDIKHWNSADGLSSNSVRAVSQDQQGYLWIGTLYGLNRFDGHHFTQFSTKTSRQLASNSINKLLLDQQGYMWVGTKAGLSGFNPQTLKFDRYPILAEVTSMVQVAPDELWVAAENLFRVKQGKVSRIHSIKEAVVQMEKAGNAVWVSTARSLYKLDAQGQTQQILLPDELQQHPLYDLSWFNDSLHFASESGYFHLDEQQQVVRCTLPGADNSAVYKLFRDSSGNDWISGYNKLHHRQVGQGWQQISAEELGSSPWFSDIFEDRDHNIWMASFSEGLYRASPGKMRRVVGQGQEDVVVRSVRYSARLNSLLVATQTNVGLLKADQHFIELVNHQALGQSTVFDFYDRNNQLWLGTDNGLLLYNFDDQSISRPFKELASSAIRVVQPHAQAGLWFGGSSGLYHYDGKTLLAAPFNADLESGFVTVIEVQGQDLLIGTTSGLYWYQQDKLNRVGLGTPLFGAYITSVLTLPDQQMLIATLDDGLFIKTAQGQWQQYDSSNGLPLDPVISLWYDRDSDYVWASSLKGVFRFKPAAGGDGRPPLSFELILSPYDRQLGTAPGRCCNGAGHSKVAKWLDQLWYPSLKGLVAVPLQLKMAPDRALQPLLQEVTGQKSYALLPDQRQLVLDMSDRNISISYSALEFIKANAIEFRYQLKGFDTEWQKVGQRREAIYTNLPPGSYQFIVQARYSSQNWTERQQLMLDLVVPRLFTETVVYKGLWLLLVVLALYGLAWLWRRNAVMQQLELSKLVRLRTAELESSNARLYELNEQLSQLTHKDTLTGLRNRRFLFEQLPKDIEQYQHNRDAMLQQGKCIALLQLDMDNFKSINDLYGNSAGDSVLQQISGLLLRESRGADYVVRYAGEQFVLVLRDVEFALVRDVALQLNQLVANAHFQIPDGRTVSLTCSIGYSCFPLELLGGQLISWEISLQLSEIALRKVKQSGRNGCATLGFDPQVDAFEFEDSGHIDVQIEKLLADGLAWFEVKNYLGS</sequence>
<dbReference type="Proteomes" id="UP000321814">
    <property type="component" value="Unassembled WGS sequence"/>
</dbReference>
<dbReference type="OrthoDB" id="176203at2"/>
<evidence type="ECO:0000256" key="1">
    <source>
        <dbReference type="ARBA" id="ARBA00012528"/>
    </source>
</evidence>
<dbReference type="InterPro" id="IPR011123">
    <property type="entry name" value="Y_Y_Y"/>
</dbReference>
<evidence type="ECO:0000256" key="2">
    <source>
        <dbReference type="ARBA" id="ARBA00034247"/>
    </source>
</evidence>
<dbReference type="SMART" id="SM00267">
    <property type="entry name" value="GGDEF"/>
    <property type="match status" value="1"/>
</dbReference>
<dbReference type="EMBL" id="VRLR01000003">
    <property type="protein sequence ID" value="TXK81656.1"/>
    <property type="molecule type" value="Genomic_DNA"/>
</dbReference>
<feature type="domain" description="GGDEF" evidence="5">
    <location>
        <begin position="838"/>
        <end position="977"/>
    </location>
</feature>
<dbReference type="NCBIfam" id="TIGR00254">
    <property type="entry name" value="GGDEF"/>
    <property type="match status" value="1"/>
</dbReference>
<dbReference type="GO" id="GO:0052621">
    <property type="term" value="F:diguanylate cyclase activity"/>
    <property type="evidence" value="ECO:0007669"/>
    <property type="project" value="UniProtKB-EC"/>
</dbReference>
<dbReference type="InterPro" id="IPR011047">
    <property type="entry name" value="Quinoprotein_ADH-like_sf"/>
</dbReference>
<dbReference type="SUPFAM" id="SSF55073">
    <property type="entry name" value="Nucleotide cyclase"/>
    <property type="match status" value="1"/>
</dbReference>
<keyword evidence="3" id="KW-1133">Transmembrane helix</keyword>
<dbReference type="InterPro" id="IPR015943">
    <property type="entry name" value="WD40/YVTN_repeat-like_dom_sf"/>
</dbReference>
<dbReference type="PANTHER" id="PTHR45138">
    <property type="entry name" value="REGULATORY COMPONENTS OF SENSORY TRANSDUCTION SYSTEM"/>
    <property type="match status" value="1"/>
</dbReference>
<keyword evidence="7" id="KW-1185">Reference proteome</keyword>
<evidence type="ECO:0000313" key="6">
    <source>
        <dbReference type="EMBL" id="TXK81656.1"/>
    </source>
</evidence>
<dbReference type="InterPro" id="IPR050469">
    <property type="entry name" value="Diguanylate_Cyclase"/>
</dbReference>
<dbReference type="InterPro" id="IPR000160">
    <property type="entry name" value="GGDEF_dom"/>
</dbReference>
<dbReference type="InterPro" id="IPR043128">
    <property type="entry name" value="Rev_trsase/Diguanyl_cyclase"/>
</dbReference>
<dbReference type="EC" id="2.7.7.65" evidence="1"/>
<evidence type="ECO:0000256" key="4">
    <source>
        <dbReference type="SAM" id="SignalP"/>
    </source>
</evidence>